<comment type="caution">
    <text evidence="1">The sequence shown here is derived from an EMBL/GenBank/DDBJ whole genome shotgun (WGS) entry which is preliminary data.</text>
</comment>
<name>A0ACB9CXM2_CICIN</name>
<dbReference type="Proteomes" id="UP001055811">
    <property type="component" value="Linkage Group LG05"/>
</dbReference>
<gene>
    <name evidence="1" type="ORF">L2E82_29024</name>
</gene>
<protein>
    <submittedName>
        <fullName evidence="1">Uncharacterized protein</fullName>
    </submittedName>
</protein>
<organism evidence="1 2">
    <name type="scientific">Cichorium intybus</name>
    <name type="common">Chicory</name>
    <dbReference type="NCBI Taxonomy" id="13427"/>
    <lineage>
        <taxon>Eukaryota</taxon>
        <taxon>Viridiplantae</taxon>
        <taxon>Streptophyta</taxon>
        <taxon>Embryophyta</taxon>
        <taxon>Tracheophyta</taxon>
        <taxon>Spermatophyta</taxon>
        <taxon>Magnoliopsida</taxon>
        <taxon>eudicotyledons</taxon>
        <taxon>Gunneridae</taxon>
        <taxon>Pentapetalae</taxon>
        <taxon>asterids</taxon>
        <taxon>campanulids</taxon>
        <taxon>Asterales</taxon>
        <taxon>Asteraceae</taxon>
        <taxon>Cichorioideae</taxon>
        <taxon>Cichorieae</taxon>
        <taxon>Cichoriinae</taxon>
        <taxon>Cichorium</taxon>
    </lineage>
</organism>
<dbReference type="EMBL" id="CM042013">
    <property type="protein sequence ID" value="KAI3738837.1"/>
    <property type="molecule type" value="Genomic_DNA"/>
</dbReference>
<sequence>MTRAITTPGPSCFVIDEADRILEANFEEEMKQCFVIDEADRILEANFEEEMKQTRQTALFSATQTKKVDDLARLSFQTTPVYIDLDDGRTRVTNEGLQQAEKGILLCTDVAARGLDIPAVT</sequence>
<proteinExistence type="predicted"/>
<evidence type="ECO:0000313" key="2">
    <source>
        <dbReference type="Proteomes" id="UP001055811"/>
    </source>
</evidence>
<evidence type="ECO:0000313" key="1">
    <source>
        <dbReference type="EMBL" id="KAI3738837.1"/>
    </source>
</evidence>
<accession>A0ACB9CXM2</accession>
<reference evidence="1 2" key="2">
    <citation type="journal article" date="2022" name="Mol. Ecol. Resour.">
        <title>The genomes of chicory, endive, great burdock and yacon provide insights into Asteraceae paleo-polyploidization history and plant inulin production.</title>
        <authorList>
            <person name="Fan W."/>
            <person name="Wang S."/>
            <person name="Wang H."/>
            <person name="Wang A."/>
            <person name="Jiang F."/>
            <person name="Liu H."/>
            <person name="Zhao H."/>
            <person name="Xu D."/>
            <person name="Zhang Y."/>
        </authorList>
    </citation>
    <scope>NUCLEOTIDE SEQUENCE [LARGE SCALE GENOMIC DNA]</scope>
    <source>
        <strain evidence="2">cv. Punajuju</strain>
        <tissue evidence="1">Leaves</tissue>
    </source>
</reference>
<keyword evidence="2" id="KW-1185">Reference proteome</keyword>
<reference evidence="2" key="1">
    <citation type="journal article" date="2022" name="Mol. Ecol. Resour.">
        <title>The genomes of chicory, endive, great burdock and yacon provide insights into Asteraceae palaeo-polyploidization history and plant inulin production.</title>
        <authorList>
            <person name="Fan W."/>
            <person name="Wang S."/>
            <person name="Wang H."/>
            <person name="Wang A."/>
            <person name="Jiang F."/>
            <person name="Liu H."/>
            <person name="Zhao H."/>
            <person name="Xu D."/>
            <person name="Zhang Y."/>
        </authorList>
    </citation>
    <scope>NUCLEOTIDE SEQUENCE [LARGE SCALE GENOMIC DNA]</scope>
    <source>
        <strain evidence="2">cv. Punajuju</strain>
    </source>
</reference>